<dbReference type="InterPro" id="IPR029033">
    <property type="entry name" value="His_PPase_superfam"/>
</dbReference>
<dbReference type="Gene3D" id="3.40.50.1240">
    <property type="entry name" value="Phosphoglycerate mutase-like"/>
    <property type="match status" value="1"/>
</dbReference>
<protein>
    <recommendedName>
        <fullName evidence="4">Phosphoglycerate mutase</fullName>
    </recommendedName>
</protein>
<dbReference type="InterPro" id="IPR001345">
    <property type="entry name" value="PG/BPGM_mutase_AS"/>
</dbReference>
<feature type="active site" description="Proton donor/acceptor" evidence="1">
    <location>
        <position position="85"/>
    </location>
</feature>
<name>A0A7S1QZS4_NEODS</name>
<gene>
    <name evidence="3" type="ORF">NDES1114_LOCUS33704</name>
</gene>
<feature type="binding site" evidence="2">
    <location>
        <position position="61"/>
    </location>
    <ligand>
        <name>substrate</name>
    </ligand>
</feature>
<accession>A0A7S1QZS4</accession>
<dbReference type="InterPro" id="IPR050275">
    <property type="entry name" value="PGM_Phosphatase"/>
</dbReference>
<dbReference type="AlphaFoldDB" id="A0A7S1QZS4"/>
<evidence type="ECO:0008006" key="4">
    <source>
        <dbReference type="Google" id="ProtNLM"/>
    </source>
</evidence>
<evidence type="ECO:0000256" key="2">
    <source>
        <dbReference type="PIRSR" id="PIRSR613078-2"/>
    </source>
</evidence>
<proteinExistence type="predicted"/>
<evidence type="ECO:0000313" key="3">
    <source>
        <dbReference type="EMBL" id="CAD9152654.1"/>
    </source>
</evidence>
<dbReference type="CDD" id="cd07067">
    <property type="entry name" value="HP_PGM_like"/>
    <property type="match status" value="1"/>
</dbReference>
<dbReference type="GO" id="GO:0005829">
    <property type="term" value="C:cytosol"/>
    <property type="evidence" value="ECO:0007669"/>
    <property type="project" value="TreeGrafter"/>
</dbReference>
<evidence type="ECO:0000256" key="1">
    <source>
        <dbReference type="PIRSR" id="PIRSR613078-1"/>
    </source>
</evidence>
<dbReference type="PROSITE" id="PS00175">
    <property type="entry name" value="PG_MUTASE"/>
    <property type="match status" value="1"/>
</dbReference>
<dbReference type="SMART" id="SM00855">
    <property type="entry name" value="PGAM"/>
    <property type="match status" value="1"/>
</dbReference>
<dbReference type="GO" id="GO:0016791">
    <property type="term" value="F:phosphatase activity"/>
    <property type="evidence" value="ECO:0007669"/>
    <property type="project" value="TreeGrafter"/>
</dbReference>
<feature type="active site" description="Tele-phosphohistidine intermediate" evidence="1">
    <location>
        <position position="9"/>
    </location>
</feature>
<dbReference type="PANTHER" id="PTHR48100">
    <property type="entry name" value="BROAD-SPECIFICITY PHOSPHATASE YOR283W-RELATED"/>
    <property type="match status" value="1"/>
</dbReference>
<reference evidence="3" key="1">
    <citation type="submission" date="2021-01" db="EMBL/GenBank/DDBJ databases">
        <authorList>
            <person name="Corre E."/>
            <person name="Pelletier E."/>
            <person name="Niang G."/>
            <person name="Scheremetjew M."/>
            <person name="Finn R."/>
            <person name="Kale V."/>
            <person name="Holt S."/>
            <person name="Cochrane G."/>
            <person name="Meng A."/>
            <person name="Brown T."/>
            <person name="Cohen L."/>
        </authorList>
    </citation>
    <scope>NUCLEOTIDE SEQUENCE</scope>
    <source>
        <strain evidence="3">CCAP 1951/1</strain>
    </source>
</reference>
<dbReference type="SUPFAM" id="SSF53254">
    <property type="entry name" value="Phosphoglycerate mutase-like"/>
    <property type="match status" value="1"/>
</dbReference>
<dbReference type="EMBL" id="HBGF01050352">
    <property type="protein sequence ID" value="CAD9152654.1"/>
    <property type="molecule type" value="Transcribed_RNA"/>
</dbReference>
<sequence length="185" mass="20036">MKRLFLCRHGQDEDNANKLLNGHRDTPLTELGRSQAEAVAAKVAKEHGQDIDVIVCSPLQRAHNTAKAIGGAVGKEPTVMPELVERDFGALSGQPLADIPKLATKTMELSQVCYFLDGEGVETFDACHERAAKVLAHLNEAYAGRGVLVVSHGDFGKMLLAHRRGISWQDALATPFIGNTDLLEL</sequence>
<dbReference type="Pfam" id="PF00300">
    <property type="entry name" value="His_Phos_1"/>
    <property type="match status" value="1"/>
</dbReference>
<feature type="binding site" evidence="2">
    <location>
        <begin position="8"/>
        <end position="15"/>
    </location>
    <ligand>
        <name>substrate</name>
    </ligand>
</feature>
<organism evidence="3">
    <name type="scientific">Neobodo designis</name>
    <name type="common">Flagellated protozoan</name>
    <name type="synonym">Bodo designis</name>
    <dbReference type="NCBI Taxonomy" id="312471"/>
    <lineage>
        <taxon>Eukaryota</taxon>
        <taxon>Discoba</taxon>
        <taxon>Euglenozoa</taxon>
        <taxon>Kinetoplastea</taxon>
        <taxon>Metakinetoplastina</taxon>
        <taxon>Neobodonida</taxon>
        <taxon>Neobodo</taxon>
    </lineage>
</organism>
<dbReference type="PANTHER" id="PTHR48100:SF44">
    <property type="entry name" value="PHOSPHATASE C1620.13-RELATED"/>
    <property type="match status" value="1"/>
</dbReference>
<dbReference type="InterPro" id="IPR013078">
    <property type="entry name" value="His_Pase_superF_clade-1"/>
</dbReference>